<reference evidence="17" key="1">
    <citation type="submission" date="2025-08" db="UniProtKB">
        <authorList>
            <consortium name="RefSeq"/>
        </authorList>
    </citation>
    <scope>IDENTIFICATION</scope>
    <source>
        <tissue evidence="17">Muscle</tissue>
    </source>
</reference>
<evidence type="ECO:0000256" key="10">
    <source>
        <dbReference type="ARBA" id="ARBA00023157"/>
    </source>
</evidence>
<dbReference type="InterPro" id="IPR036772">
    <property type="entry name" value="SRCR-like_dom_sf"/>
</dbReference>
<feature type="disulfide bond" evidence="12">
    <location>
        <begin position="1021"/>
        <end position="1031"/>
    </location>
</feature>
<dbReference type="PANTHER" id="PTHR19331:SF487">
    <property type="entry name" value="SOLUBLE SCAVENGER RECEPTOR CYSTEINE-RICH DOMAIN-CONTAINING PROTEIN SSC5D"/>
    <property type="match status" value="1"/>
</dbReference>
<evidence type="ECO:0000256" key="1">
    <source>
        <dbReference type="ARBA" id="ARBA00004251"/>
    </source>
</evidence>
<dbReference type="FunFam" id="3.10.250.10:FF:000012">
    <property type="entry name" value="CD163 molecule like 1"/>
    <property type="match status" value="1"/>
</dbReference>
<evidence type="ECO:0000256" key="4">
    <source>
        <dbReference type="ARBA" id="ARBA00022525"/>
    </source>
</evidence>
<feature type="disulfide bond" evidence="12">
    <location>
        <begin position="604"/>
        <end position="614"/>
    </location>
</feature>
<dbReference type="GO" id="GO:0005737">
    <property type="term" value="C:cytoplasm"/>
    <property type="evidence" value="ECO:0007669"/>
    <property type="project" value="UniProtKB-ARBA"/>
</dbReference>
<evidence type="ECO:0000256" key="7">
    <source>
        <dbReference type="ARBA" id="ARBA00022737"/>
    </source>
</evidence>
<dbReference type="SMART" id="SM00202">
    <property type="entry name" value="SR"/>
    <property type="match status" value="6"/>
</dbReference>
<keyword evidence="7" id="KW-0677">Repeat</keyword>
<feature type="domain" description="SRCR" evidence="15">
    <location>
        <begin position="324"/>
        <end position="426"/>
    </location>
</feature>
<dbReference type="GO" id="GO:0005576">
    <property type="term" value="C:extracellular region"/>
    <property type="evidence" value="ECO:0007669"/>
    <property type="project" value="UniProtKB-SubCell"/>
</dbReference>
<dbReference type="SUPFAM" id="SSF56487">
    <property type="entry name" value="SRCR-like"/>
    <property type="match status" value="7"/>
</dbReference>
<feature type="domain" description="SRCR" evidence="15">
    <location>
        <begin position="952"/>
        <end position="1050"/>
    </location>
</feature>
<comment type="caution">
    <text evidence="12">Lacks conserved residue(s) required for the propagation of feature annotation.</text>
</comment>
<dbReference type="FunFam" id="3.10.250.10:FF:000031">
    <property type="entry name" value="RIKEN cDNA 5830411N06, isoform CRA_a"/>
    <property type="match status" value="1"/>
</dbReference>
<feature type="region of interest" description="Disordered" evidence="13">
    <location>
        <begin position="1330"/>
        <end position="1350"/>
    </location>
</feature>
<dbReference type="Pfam" id="PF00530">
    <property type="entry name" value="SRCR"/>
    <property type="match status" value="6"/>
</dbReference>
<evidence type="ECO:0000256" key="14">
    <source>
        <dbReference type="SAM" id="Phobius"/>
    </source>
</evidence>
<feature type="region of interest" description="Disordered" evidence="13">
    <location>
        <begin position="1275"/>
        <end position="1310"/>
    </location>
</feature>
<dbReference type="FunFam" id="3.10.250.10:FF:000009">
    <property type="entry name" value="WC1"/>
    <property type="match status" value="2"/>
</dbReference>
<evidence type="ECO:0000256" key="8">
    <source>
        <dbReference type="ARBA" id="ARBA00022989"/>
    </source>
</evidence>
<dbReference type="RefSeq" id="XP_039246441.1">
    <property type="nucleotide sequence ID" value="XM_039390507.1"/>
</dbReference>
<feature type="disulfide bond" evidence="12">
    <location>
        <begin position="560"/>
        <end position="624"/>
    </location>
</feature>
<feature type="domain" description="SRCR" evidence="15">
    <location>
        <begin position="638"/>
        <end position="738"/>
    </location>
</feature>
<evidence type="ECO:0000256" key="13">
    <source>
        <dbReference type="SAM" id="MobiDB-lite"/>
    </source>
</evidence>
<dbReference type="PROSITE" id="PS50287">
    <property type="entry name" value="SRCR_2"/>
    <property type="match status" value="7"/>
</dbReference>
<feature type="domain" description="SRCR" evidence="15">
    <location>
        <begin position="1055"/>
        <end position="1153"/>
    </location>
</feature>
<evidence type="ECO:0000256" key="3">
    <source>
        <dbReference type="ARBA" id="ARBA00022475"/>
    </source>
</evidence>
<feature type="region of interest" description="Disordered" evidence="13">
    <location>
        <begin position="96"/>
        <end position="130"/>
    </location>
</feature>
<feature type="domain" description="SRCR" evidence="15">
    <location>
        <begin position="431"/>
        <end position="532"/>
    </location>
</feature>
<feature type="region of interest" description="Disordered" evidence="13">
    <location>
        <begin position="1"/>
        <end position="25"/>
    </location>
</feature>
<evidence type="ECO:0000259" key="15">
    <source>
        <dbReference type="PROSITE" id="PS50287"/>
    </source>
</evidence>
<accession>A0A7R5KZK7</accession>
<dbReference type="GO" id="GO:0005886">
    <property type="term" value="C:plasma membrane"/>
    <property type="evidence" value="ECO:0007669"/>
    <property type="project" value="UniProtKB-SubCell"/>
</dbReference>
<evidence type="ECO:0000256" key="6">
    <source>
        <dbReference type="ARBA" id="ARBA00022729"/>
    </source>
</evidence>
<keyword evidence="16" id="KW-1185">Reference proteome</keyword>
<evidence type="ECO:0000256" key="12">
    <source>
        <dbReference type="PROSITE-ProRule" id="PRU00196"/>
    </source>
</evidence>
<keyword evidence="9 14" id="KW-0472">Membrane</keyword>
<sequence length="1464" mass="150871">MGNGERGTSPRLPGAPHGAWSRAGAMGGGSASFSCAFPPNPGPIPALVTDTVPCPWKGGLEGADGVPGNHCRGPRPPRGDRSCAVPCCRPGRVSVREGGPGSCGRSMRHHGDTPGLSRVGSSPTSRGGVTRGRWQVAGARSHAGLAARGGACAAAGVTPPGTRCSPALALLGAAGAAAQPRPHPQAQARPRGSCCSPLPHALFAVVLGAGSPRRVPHRVGSVPPRALPVPRCRQRRAAALSVPAQVAGAALPWCCRLHRLRRCRYIIPCLRWGCGTCRGWGRSGCWGCCCACSCVGVSGGVVGAGTRRCRARLRPLRAAGSGQLRLVGGGGRCAGRVEVNHDGEWGSVCVYDVDWEARWATVVCRQLGCGRVASSSPYAPFGQGSGRIWLQPFFCGGTEEVLEECPHFGWGQHHCGHERDVGVTCTEAVELRLVDGGGPCAGRVEVKLRGHWGSVADNNWDMEDAEVVCQQLGCGSAAGAYSARDRFGIGAGPINLAVVDCKGEEATLWDCKIRGWGPYNGTHEFDTAVICQGFSWLVGGDRACAGRLEVRQSQAWVGVCAEHVDMKVAQVVCRELGCGAALAISGSGRFGAGTGPLWEGGFNCTGSEPLLSACARWVPHSQGCTGHATIICSPYTGFRLGNSSSGCAGRVEVAVRGTWGSVCATDWDLPDADVLCRHLGCGHAVTVPPGGSFGSGDGPLRPDAFGCSGSERHPGECPVAVLGEPPCTPGNAAAVNCSGLCGACGKSLQGLLGHPRNWERSTQGCFGMRGGLNQVPQPHGTAGDFSGTEGTVNSMRLVEGESRCDGRLEEAITTPAWRRVPVEQWKRWDVDMVCAVLGCGLPKEIYTALGMAPTALTSSAREVDVVTEETDVVTREMYDISGMGPELIRSLEETEDVAEEISDVLGMGPAPTSSPEEMVIVCSGGCPEKGRGAGAPSSPQPGPSVPAGSRRVRLAGGAGRCAGRVEVYAGGTWSSVCQERWDLRAAAVVCRELGCGAALEAPGSARFGPGAGTAWPYVVECAGSEESLWECPRSEQRECERGAGAGAVCSEQLSLRLAGGRGRCSGYLELLHNGTWGRVCATGTSPGTAAAVCRQLGCGDGGQLAPVPAQQPAPAWLAWVGCEEGARSLWGCPSAPWHLQACGPGGDTYVACAEDSDNPSETASTPCPDGATCTAVPSSSGPAVARGTVPVAVVLCVVLGTLLCLALGALAVLICRARAWRRGAGRAVGAIPDAIYEELDYRAMPEYQEVPSRPGSPREGSVKKLLCYTGDSVEGSDTGAAPVPASPALPGHGTPDGYDDATAGTSDGYDDAMAGTLDGYDDAMAGTLDGYDDATAVPEESPAPSTGDISEGVAQRGWICVPPTGKRYHSCPICPGEPLHRGLATVASWDPSADPQRLQKHRNTPGGVWRGDTELSPSGTCLCCPQGGSCPPPSPPGATRDPPGQPSGHRDCDDVGTGAPGMLQ</sequence>
<feature type="domain" description="SRCR" evidence="15">
    <location>
        <begin position="795"/>
        <end position="840"/>
    </location>
</feature>
<dbReference type="PANTHER" id="PTHR19331">
    <property type="entry name" value="SCAVENGER RECEPTOR DOMAIN-CONTAINING"/>
    <property type="match status" value="1"/>
</dbReference>
<dbReference type="Proteomes" id="UP000504627">
    <property type="component" value="Unplaced"/>
</dbReference>
<feature type="disulfide bond" evidence="12">
    <location>
        <begin position="395"/>
        <end position="405"/>
    </location>
</feature>
<keyword evidence="3" id="KW-1003">Cell membrane</keyword>
<feature type="disulfide bond" evidence="12">
    <location>
        <begin position="707"/>
        <end position="717"/>
    </location>
</feature>
<keyword evidence="4" id="KW-0964">Secreted</keyword>
<dbReference type="FunFam" id="3.10.250.10:FF:000004">
    <property type="entry name" value="Scavenger receptor cysteine-rich type 1 protein M130"/>
    <property type="match status" value="1"/>
</dbReference>
<feature type="region of interest" description="Disordered" evidence="13">
    <location>
        <begin position="1390"/>
        <end position="1412"/>
    </location>
</feature>
<keyword evidence="11" id="KW-0325">Glycoprotein</keyword>
<keyword evidence="5 14" id="KW-0812">Transmembrane</keyword>
<proteinExistence type="predicted"/>
<evidence type="ECO:0000256" key="2">
    <source>
        <dbReference type="ARBA" id="ARBA00004613"/>
    </source>
</evidence>
<dbReference type="PROSITE" id="PS51257">
    <property type="entry name" value="PROKAR_LIPOPROTEIN"/>
    <property type="match status" value="1"/>
</dbReference>
<dbReference type="PRINTS" id="PR00258">
    <property type="entry name" value="SPERACTRCPTR"/>
</dbReference>
<feature type="disulfide bond" evidence="12">
    <location>
        <begin position="663"/>
        <end position="727"/>
    </location>
</feature>
<organism evidence="16 17">
    <name type="scientific">Pipra filicauda</name>
    <name type="common">Wire-tailed manakin</name>
    <dbReference type="NCBI Taxonomy" id="649802"/>
    <lineage>
        <taxon>Eukaryota</taxon>
        <taxon>Metazoa</taxon>
        <taxon>Chordata</taxon>
        <taxon>Craniata</taxon>
        <taxon>Vertebrata</taxon>
        <taxon>Euteleostomi</taxon>
        <taxon>Archelosauria</taxon>
        <taxon>Archosauria</taxon>
        <taxon>Dinosauria</taxon>
        <taxon>Saurischia</taxon>
        <taxon>Theropoda</taxon>
        <taxon>Coelurosauria</taxon>
        <taxon>Aves</taxon>
        <taxon>Neognathae</taxon>
        <taxon>Neoaves</taxon>
        <taxon>Telluraves</taxon>
        <taxon>Australaves</taxon>
        <taxon>Passeriformes</taxon>
        <taxon>Pipridae</taxon>
        <taxon>Pipra</taxon>
    </lineage>
</organism>
<evidence type="ECO:0000313" key="16">
    <source>
        <dbReference type="Proteomes" id="UP000504627"/>
    </source>
</evidence>
<feature type="disulfide bond" evidence="12">
    <location>
        <begin position="676"/>
        <end position="737"/>
    </location>
</feature>
<feature type="disulfide bond" evidence="12">
    <location>
        <begin position="501"/>
        <end position="511"/>
    </location>
</feature>
<feature type="transmembrane region" description="Helical" evidence="14">
    <location>
        <begin position="1189"/>
        <end position="1214"/>
    </location>
</feature>
<evidence type="ECO:0000256" key="11">
    <source>
        <dbReference type="ARBA" id="ARBA00023180"/>
    </source>
</evidence>
<comment type="subcellular location">
    <subcellularLocation>
        <location evidence="1">Cell membrane</location>
        <topology evidence="1">Single-pass type I membrane protein</topology>
    </subcellularLocation>
    <subcellularLocation>
        <location evidence="2">Secreted</location>
    </subcellularLocation>
</comment>
<dbReference type="GeneID" id="113995569"/>
<gene>
    <name evidence="17" type="primary">LOC113995569</name>
</gene>
<feature type="region of interest" description="Disordered" evidence="13">
    <location>
        <begin position="59"/>
        <end position="82"/>
    </location>
</feature>
<evidence type="ECO:0000313" key="17">
    <source>
        <dbReference type="RefSeq" id="XP_039246441.1"/>
    </source>
</evidence>
<feature type="disulfide bond" evidence="12">
    <location>
        <begin position="1122"/>
        <end position="1132"/>
    </location>
</feature>
<protein>
    <submittedName>
        <fullName evidence="17">Scavenger receptor cysteine-rich type 1 protein M130-like</fullName>
    </submittedName>
</protein>
<dbReference type="Gene3D" id="3.10.250.10">
    <property type="entry name" value="SRCR-like domain"/>
    <property type="match status" value="7"/>
</dbReference>
<feature type="region of interest" description="Disordered" evidence="13">
    <location>
        <begin position="929"/>
        <end position="949"/>
    </location>
</feature>
<feature type="region of interest" description="Disordered" evidence="13">
    <location>
        <begin position="1428"/>
        <end position="1464"/>
    </location>
</feature>
<evidence type="ECO:0000256" key="9">
    <source>
        <dbReference type="ARBA" id="ARBA00023136"/>
    </source>
</evidence>
<keyword evidence="10 12" id="KW-1015">Disulfide bond</keyword>
<dbReference type="InterPro" id="IPR001190">
    <property type="entry name" value="SRCR"/>
</dbReference>
<keyword evidence="6" id="KW-0732">Signal</keyword>
<dbReference type="InParanoid" id="A0A7R5KZK7"/>
<feature type="disulfide bond" evidence="12">
    <location>
        <begin position="364"/>
        <end position="425"/>
    </location>
</feature>
<name>A0A7R5KZK7_9PASS</name>
<dbReference type="FunFam" id="3.10.250.10:FF:000002">
    <property type="entry name" value="Scavenger receptor cysteine-rich type 1 protein M130"/>
    <property type="match status" value="1"/>
</dbReference>
<feature type="domain" description="SRCR" evidence="15">
    <location>
        <begin position="535"/>
        <end position="633"/>
    </location>
</feature>
<evidence type="ECO:0000256" key="5">
    <source>
        <dbReference type="ARBA" id="ARBA00022692"/>
    </source>
</evidence>
<keyword evidence="8 14" id="KW-1133">Transmembrane helix</keyword>